<name>A0A502EMJ4_9FLAO</name>
<dbReference type="Proteomes" id="UP000319700">
    <property type="component" value="Unassembled WGS sequence"/>
</dbReference>
<evidence type="ECO:0000313" key="1">
    <source>
        <dbReference type="EMBL" id="TPG38222.1"/>
    </source>
</evidence>
<proteinExistence type="predicted"/>
<dbReference type="RefSeq" id="WP_140509393.1">
    <property type="nucleotide sequence ID" value="NZ_RCZH01000011.1"/>
</dbReference>
<gene>
    <name evidence="1" type="ORF">EAH81_17500</name>
</gene>
<evidence type="ECO:0000313" key="2">
    <source>
        <dbReference type="Proteomes" id="UP000319700"/>
    </source>
</evidence>
<dbReference type="AlphaFoldDB" id="A0A502EMJ4"/>
<organism evidence="1 2">
    <name type="scientific">Flavobacterium pectinovorum</name>
    <dbReference type="NCBI Taxonomy" id="29533"/>
    <lineage>
        <taxon>Bacteria</taxon>
        <taxon>Pseudomonadati</taxon>
        <taxon>Bacteroidota</taxon>
        <taxon>Flavobacteriia</taxon>
        <taxon>Flavobacteriales</taxon>
        <taxon>Flavobacteriaceae</taxon>
        <taxon>Flavobacterium</taxon>
    </lineage>
</organism>
<evidence type="ECO:0008006" key="3">
    <source>
        <dbReference type="Google" id="ProtNLM"/>
    </source>
</evidence>
<reference evidence="1 2" key="1">
    <citation type="journal article" date="2019" name="Environ. Microbiol.">
        <title>Species interactions and distinct microbial communities in high Arctic permafrost affected cryosols are associated with the CH4 and CO2 gas fluxes.</title>
        <authorList>
            <person name="Altshuler I."/>
            <person name="Hamel J."/>
            <person name="Turney S."/>
            <person name="Magnuson E."/>
            <person name="Levesque R."/>
            <person name="Greer C."/>
            <person name="Whyte L.G."/>
        </authorList>
    </citation>
    <scope>NUCLEOTIDE SEQUENCE [LARGE SCALE GENOMIC DNA]</scope>
    <source>
        <strain evidence="1 2">42</strain>
    </source>
</reference>
<accession>A0A502EMJ4</accession>
<sequence>MRKILIFIPIIVLGCVNKLQEDRLYLKEIKVKNKAIEWFYYSNVSSTTADYVLLYDTINGKNDTIVNSTNIKDVRFSNDTITLFFYGKPKKYDDYLIIKKNIEYFKIKIDTNSVSKEPMPSRESYLKK</sequence>
<comment type="caution">
    <text evidence="1">The sequence shown here is derived from an EMBL/GenBank/DDBJ whole genome shotgun (WGS) entry which is preliminary data.</text>
</comment>
<dbReference type="EMBL" id="RCZH01000011">
    <property type="protein sequence ID" value="TPG38222.1"/>
    <property type="molecule type" value="Genomic_DNA"/>
</dbReference>
<dbReference type="PROSITE" id="PS51257">
    <property type="entry name" value="PROKAR_LIPOPROTEIN"/>
    <property type="match status" value="1"/>
</dbReference>
<dbReference type="OrthoDB" id="1362562at2"/>
<keyword evidence="2" id="KW-1185">Reference proteome</keyword>
<protein>
    <recommendedName>
        <fullName evidence="3">Lipoprotein</fullName>
    </recommendedName>
</protein>